<keyword evidence="6 12" id="KW-0812">Transmembrane</keyword>
<organism evidence="14 15">
    <name type="scientific">Astrephomene gubernaculifera</name>
    <dbReference type="NCBI Taxonomy" id="47775"/>
    <lineage>
        <taxon>Eukaryota</taxon>
        <taxon>Viridiplantae</taxon>
        <taxon>Chlorophyta</taxon>
        <taxon>core chlorophytes</taxon>
        <taxon>Chlorophyceae</taxon>
        <taxon>CS clade</taxon>
        <taxon>Chlamydomonadales</taxon>
        <taxon>Astrephomenaceae</taxon>
        <taxon>Astrephomene</taxon>
    </lineage>
</organism>
<evidence type="ECO:0000256" key="11">
    <source>
        <dbReference type="ARBA" id="ARBA00032555"/>
    </source>
</evidence>
<feature type="transmembrane region" description="Helical" evidence="12">
    <location>
        <begin position="265"/>
        <end position="287"/>
    </location>
</feature>
<sequence length="545" mass="57051">METIYVGLLGCLAVVVIGLLLSQAKDGDSVAGSGSHAFYALRNNYVFVYALMMAGDWLQGPYVYALYQHYGYDVKDIGRLFIAGFGSSMVFGTVVGSLADKHGRKKAALLYVLTYAASCATKHSPQYGILMLGRLLGGVATSLLFSAFESWLVAEHAARGLEPKWIGSTFSWAVFVGNGLMAILSGLIASFLVDKLGLGPVAPFDAAALVLLVGGAVVARSWPENYGAGAAGGAAGGGGGGEGLVGTLRRQFAVAAGAILGDQRIALLGAIQSLFEAAMYSFVFLWTPALAPGGEAIPHGMIFACFMTASMAGSSASGMLMKRVKVETYMKYVFSLAAMALAVPFLCNVDLGPGLLARSSRRLLQAAQEQQHQGDAAAAGLFDSSLLTAEESGGVGRSLAGAAAAAAGAAVRGISLQGKIQLVAFCVFEVLVGAFWPSMMTLRARFIPEETRSTIINIFRIPLNLFVCVILYNVHLFPISSMFALCATFLAVAALLQVRLEKLIQQSAPPAFSYSAKGAAAAGAVGLRDLRGSREGDTEEPRSER</sequence>
<evidence type="ECO:0000256" key="5">
    <source>
        <dbReference type="ARBA" id="ARBA00022475"/>
    </source>
</evidence>
<evidence type="ECO:0000256" key="6">
    <source>
        <dbReference type="ARBA" id="ARBA00022692"/>
    </source>
</evidence>
<evidence type="ECO:0000256" key="13">
    <source>
        <dbReference type="SAM" id="SignalP"/>
    </source>
</evidence>
<keyword evidence="5" id="KW-1003">Cell membrane</keyword>
<evidence type="ECO:0000256" key="4">
    <source>
        <dbReference type="ARBA" id="ARBA00022448"/>
    </source>
</evidence>
<dbReference type="CDD" id="cd17487">
    <property type="entry name" value="MFS_MFSD5_like"/>
    <property type="match status" value="1"/>
</dbReference>
<keyword evidence="7 12" id="KW-1133">Transmembrane helix</keyword>
<dbReference type="GO" id="GO:0006811">
    <property type="term" value="P:monoatomic ion transport"/>
    <property type="evidence" value="ECO:0007669"/>
    <property type="project" value="UniProtKB-KW"/>
</dbReference>
<feature type="transmembrane region" description="Helical" evidence="12">
    <location>
        <begin position="332"/>
        <end position="351"/>
    </location>
</feature>
<dbReference type="Gene3D" id="1.20.1250.20">
    <property type="entry name" value="MFS general substrate transporter like domains"/>
    <property type="match status" value="1"/>
</dbReference>
<keyword evidence="9 12" id="KW-0472">Membrane</keyword>
<dbReference type="AlphaFoldDB" id="A0AAD3HMN2"/>
<evidence type="ECO:0000256" key="2">
    <source>
        <dbReference type="ARBA" id="ARBA00004651"/>
    </source>
</evidence>
<feature type="transmembrane region" description="Helical" evidence="12">
    <location>
        <begin position="79"/>
        <end position="99"/>
    </location>
</feature>
<reference evidence="14 15" key="1">
    <citation type="journal article" date="2021" name="Sci. Rep.">
        <title>Genome sequencing of the multicellular alga Astrephomene provides insights into convergent evolution of germ-soma differentiation.</title>
        <authorList>
            <person name="Yamashita S."/>
            <person name="Yamamoto K."/>
            <person name="Matsuzaki R."/>
            <person name="Suzuki S."/>
            <person name="Yamaguchi H."/>
            <person name="Hirooka S."/>
            <person name="Minakuchi Y."/>
            <person name="Miyagishima S."/>
            <person name="Kawachi M."/>
            <person name="Toyoda A."/>
            <person name="Nozaki H."/>
        </authorList>
    </citation>
    <scope>NUCLEOTIDE SEQUENCE [LARGE SCALE GENOMIC DNA]</scope>
    <source>
        <strain evidence="14 15">NIES-4017</strain>
    </source>
</reference>
<feature type="transmembrane region" description="Helical" evidence="12">
    <location>
        <begin position="198"/>
        <end position="219"/>
    </location>
</feature>
<feature type="transmembrane region" description="Helical" evidence="12">
    <location>
        <begin position="454"/>
        <end position="473"/>
    </location>
</feature>
<feature type="transmembrane region" description="Helical" evidence="12">
    <location>
        <begin position="46"/>
        <end position="67"/>
    </location>
</feature>
<feature type="signal peptide" evidence="13">
    <location>
        <begin position="1"/>
        <end position="24"/>
    </location>
</feature>
<keyword evidence="13" id="KW-0732">Signal</keyword>
<feature type="transmembrane region" description="Helical" evidence="12">
    <location>
        <begin position="169"/>
        <end position="192"/>
    </location>
</feature>
<dbReference type="GO" id="GO:0005886">
    <property type="term" value="C:plasma membrane"/>
    <property type="evidence" value="ECO:0007669"/>
    <property type="project" value="UniProtKB-SubCell"/>
</dbReference>
<keyword evidence="15" id="KW-1185">Reference proteome</keyword>
<dbReference type="EMBL" id="BMAR01000013">
    <property type="protein sequence ID" value="GFR46357.1"/>
    <property type="molecule type" value="Genomic_DNA"/>
</dbReference>
<feature type="transmembrane region" description="Helical" evidence="12">
    <location>
        <begin position="299"/>
        <end position="320"/>
    </location>
</feature>
<comment type="caution">
    <text evidence="14">The sequence shown here is derived from an EMBL/GenBank/DDBJ whole genome shotgun (WGS) entry which is preliminary data.</text>
</comment>
<protein>
    <recommendedName>
        <fullName evidence="3">Molybdate-anion transporter</fullName>
    </recommendedName>
    <alternativeName>
        <fullName evidence="10">Major facilitator superfamily domain-containing protein 5</fullName>
    </alternativeName>
    <alternativeName>
        <fullName evidence="11">Molybdate transporter 2 homolog</fullName>
    </alternativeName>
</protein>
<comment type="function">
    <text evidence="1">Mediates high-affinity intracellular uptake of the rare oligo-element molybdenum.</text>
</comment>
<evidence type="ECO:0000256" key="3">
    <source>
        <dbReference type="ARBA" id="ARBA00021242"/>
    </source>
</evidence>
<evidence type="ECO:0000256" key="8">
    <source>
        <dbReference type="ARBA" id="ARBA00023065"/>
    </source>
</evidence>
<proteinExistence type="predicted"/>
<gene>
    <name evidence="14" type="ORF">Agub_g7865</name>
</gene>
<evidence type="ECO:0000256" key="9">
    <source>
        <dbReference type="ARBA" id="ARBA00023136"/>
    </source>
</evidence>
<evidence type="ECO:0000256" key="7">
    <source>
        <dbReference type="ARBA" id="ARBA00022989"/>
    </source>
</evidence>
<feature type="transmembrane region" description="Helical" evidence="12">
    <location>
        <begin position="422"/>
        <end position="442"/>
    </location>
</feature>
<keyword evidence="4" id="KW-0813">Transport</keyword>
<dbReference type="GO" id="GO:0015098">
    <property type="term" value="F:molybdate ion transmembrane transporter activity"/>
    <property type="evidence" value="ECO:0007669"/>
    <property type="project" value="InterPro"/>
</dbReference>
<feature type="transmembrane region" description="Helical" evidence="12">
    <location>
        <begin position="479"/>
        <end position="498"/>
    </location>
</feature>
<feature type="chain" id="PRO_5042156343" description="Molybdate-anion transporter" evidence="13">
    <location>
        <begin position="25"/>
        <end position="545"/>
    </location>
</feature>
<dbReference type="PANTHER" id="PTHR23516:SF1">
    <property type="entry name" value="MOLYBDATE-ANION TRANSPORTER"/>
    <property type="match status" value="1"/>
</dbReference>
<dbReference type="PANTHER" id="PTHR23516">
    <property type="entry name" value="SAM (S-ADENOSYL METHIONINE) TRANSPORTER"/>
    <property type="match status" value="1"/>
</dbReference>
<dbReference type="Proteomes" id="UP001054857">
    <property type="component" value="Unassembled WGS sequence"/>
</dbReference>
<dbReference type="InterPro" id="IPR036259">
    <property type="entry name" value="MFS_trans_sf"/>
</dbReference>
<evidence type="ECO:0000256" key="1">
    <source>
        <dbReference type="ARBA" id="ARBA00003019"/>
    </source>
</evidence>
<evidence type="ECO:0000313" key="14">
    <source>
        <dbReference type="EMBL" id="GFR46357.1"/>
    </source>
</evidence>
<evidence type="ECO:0000256" key="10">
    <source>
        <dbReference type="ARBA" id="ARBA00030646"/>
    </source>
</evidence>
<feature type="transmembrane region" description="Helical" evidence="12">
    <location>
        <begin position="127"/>
        <end position="148"/>
    </location>
</feature>
<dbReference type="Pfam" id="PF05631">
    <property type="entry name" value="MFS_5"/>
    <property type="match status" value="1"/>
</dbReference>
<name>A0AAD3HMN2_9CHLO</name>
<evidence type="ECO:0000313" key="15">
    <source>
        <dbReference type="Proteomes" id="UP001054857"/>
    </source>
</evidence>
<dbReference type="InterPro" id="IPR008509">
    <property type="entry name" value="MOT2/MFSD5"/>
</dbReference>
<keyword evidence="8" id="KW-0406">Ion transport</keyword>
<comment type="subcellular location">
    <subcellularLocation>
        <location evidence="2">Cell membrane</location>
        <topology evidence="2">Multi-pass membrane protein</topology>
    </subcellularLocation>
</comment>
<dbReference type="SUPFAM" id="SSF103473">
    <property type="entry name" value="MFS general substrate transporter"/>
    <property type="match status" value="1"/>
</dbReference>
<evidence type="ECO:0000256" key="12">
    <source>
        <dbReference type="SAM" id="Phobius"/>
    </source>
</evidence>
<accession>A0AAD3HMN2</accession>